<comment type="caution">
    <text evidence="5">The sequence shown here is derived from an EMBL/GenBank/DDBJ whole genome shotgun (WGS) entry which is preliminary data.</text>
</comment>
<dbReference type="Gene3D" id="3.20.20.450">
    <property type="entry name" value="EAL domain"/>
    <property type="match status" value="1"/>
</dbReference>
<reference evidence="6 8" key="2">
    <citation type="submission" date="2019-11" db="EMBL/GenBank/DDBJ databases">
        <title>Draft genome sequences of five Paenibacillus species of dairy origin.</title>
        <authorList>
            <person name="Olajide A.M."/>
            <person name="Chen S."/>
            <person name="Lapointe G."/>
        </authorList>
    </citation>
    <scope>NUCLEOTIDE SEQUENCE [LARGE SCALE GENOMIC DNA]</scope>
    <source>
        <strain evidence="6 8">3CT49</strain>
    </source>
</reference>
<dbReference type="GO" id="GO:0016020">
    <property type="term" value="C:membrane"/>
    <property type="evidence" value="ECO:0007669"/>
    <property type="project" value="UniProtKB-UniRule"/>
</dbReference>
<dbReference type="EMBL" id="WNZZ01000006">
    <property type="protein sequence ID" value="MUG23002.1"/>
    <property type="molecule type" value="Genomic_DNA"/>
</dbReference>
<sequence>MEGSYNYYIVALSAAIAILASYSALSIAAKISSSDGKMRLFWLLGGSLVMGSGVWSMHFVGMLAFHLHVQVKYDAWLTLLSMGASVTSSFIAFYITMPNDVKRYQIAIGGLMMGAGIVTMHYMGMEAMIMPAGLSYDKTLWALSAVIAVAASYAALFLFLRFRSQKAFSWLKWMSAVVMGFAICGMHYTGMKAARFHTAMDMDMGMSMARDSSMDIFLLFAVTVTIFIILLVSWGAMFFDRHVLEKMAYMDTITGLPNRNEMNRFFDKYTGGETLAVLFIDLDQFKAINDTLGHNVGDLLVQEVGYRLRQFVRPDRKAFRIGGDEFLFIVRGCEREQAEQLAGEILKSIKQVVRVEGNELYVTGSIGISIGSIRESDRSVLLKTADTAMYKAKGLGKNQYSIYTDEMGVKEVRKMELEKDLQLALEQRQFYIEYQPKWNVKMNRMAGFEALLRWQHSRLGIVTPTEFIPLAEETGLIVPITRWTMEEACRQCKVWQSQGIRQPVSVNLSGRLFHTDSLIDMVQSALAAADLAPDMLELEITESMVLYDINEIVRQLEAVRKLGVRVSMDDFGTGYSSIGLLDRIPIDALKLDRLFIDDLESPSKRAIIKAIVLMAEKLRLDVVAEGVENREHIEFLTQLGCHVMQGFFYGKPMKNEEIADWISTAGTGAGSALQAVKESGAGAAID</sequence>
<dbReference type="EMBL" id="JMQA01000020">
    <property type="protein sequence ID" value="KFN10131.1"/>
    <property type="molecule type" value="Genomic_DNA"/>
</dbReference>
<dbReference type="InterPro" id="IPR043128">
    <property type="entry name" value="Rev_trsase/Diguanyl_cyclase"/>
</dbReference>
<dbReference type="PROSITE" id="PS50883">
    <property type="entry name" value="EAL"/>
    <property type="match status" value="1"/>
</dbReference>
<dbReference type="Pfam" id="PF00990">
    <property type="entry name" value="GGDEF"/>
    <property type="match status" value="1"/>
</dbReference>
<feature type="transmembrane region" description="Helical" evidence="1">
    <location>
        <begin position="216"/>
        <end position="239"/>
    </location>
</feature>
<dbReference type="PANTHER" id="PTHR44757:SF2">
    <property type="entry name" value="BIOFILM ARCHITECTURE MAINTENANCE PROTEIN MBAA"/>
    <property type="match status" value="1"/>
</dbReference>
<feature type="domain" description="GGDEF" evidence="3">
    <location>
        <begin position="273"/>
        <end position="405"/>
    </location>
</feature>
<dbReference type="GeneID" id="77006040"/>
<dbReference type="InterPro" id="IPR029787">
    <property type="entry name" value="Nucleotide_cyclase"/>
</dbReference>
<gene>
    <name evidence="5" type="ORF">DJ90_559</name>
    <name evidence="6" type="ORF">GNQ08_11320</name>
</gene>
<dbReference type="Pfam" id="PF00563">
    <property type="entry name" value="EAL"/>
    <property type="match status" value="1"/>
</dbReference>
<evidence type="ECO:0000313" key="7">
    <source>
        <dbReference type="Proteomes" id="UP000029278"/>
    </source>
</evidence>
<dbReference type="InterPro" id="IPR052155">
    <property type="entry name" value="Biofilm_reg_signaling"/>
</dbReference>
<dbReference type="NCBIfam" id="TIGR00254">
    <property type="entry name" value="GGDEF"/>
    <property type="match status" value="1"/>
</dbReference>
<dbReference type="InterPro" id="IPR035919">
    <property type="entry name" value="EAL_sf"/>
</dbReference>
<organism evidence="5 7">
    <name type="scientific">Paenibacillus macerans</name>
    <name type="common">Bacillus macerans</name>
    <dbReference type="NCBI Taxonomy" id="44252"/>
    <lineage>
        <taxon>Bacteria</taxon>
        <taxon>Bacillati</taxon>
        <taxon>Bacillota</taxon>
        <taxon>Bacilli</taxon>
        <taxon>Bacillales</taxon>
        <taxon>Paenibacillaceae</taxon>
        <taxon>Paenibacillus</taxon>
    </lineage>
</organism>
<dbReference type="CDD" id="cd01948">
    <property type="entry name" value="EAL"/>
    <property type="match status" value="1"/>
</dbReference>
<feature type="transmembrane region" description="Helical" evidence="1">
    <location>
        <begin position="140"/>
        <end position="160"/>
    </location>
</feature>
<evidence type="ECO:0000259" key="3">
    <source>
        <dbReference type="PROSITE" id="PS50887"/>
    </source>
</evidence>
<dbReference type="RefSeq" id="WP_082208034.1">
    <property type="nucleotide sequence ID" value="NZ_CP086393.1"/>
</dbReference>
<feature type="transmembrane region" description="Helical" evidence="1">
    <location>
        <begin position="75"/>
        <end position="94"/>
    </location>
</feature>
<dbReference type="PROSITE" id="PS50887">
    <property type="entry name" value="GGDEF"/>
    <property type="match status" value="1"/>
</dbReference>
<keyword evidence="7" id="KW-1185">Reference proteome</keyword>
<dbReference type="Proteomes" id="UP000442469">
    <property type="component" value="Unassembled WGS sequence"/>
</dbReference>
<feature type="transmembrane region" description="Helical" evidence="1">
    <location>
        <begin position="40"/>
        <end position="69"/>
    </location>
</feature>
<evidence type="ECO:0000259" key="2">
    <source>
        <dbReference type="PROSITE" id="PS50883"/>
    </source>
</evidence>
<dbReference type="SMART" id="SM00267">
    <property type="entry name" value="GGDEF"/>
    <property type="match status" value="1"/>
</dbReference>
<dbReference type="Proteomes" id="UP000029278">
    <property type="component" value="Unassembled WGS sequence"/>
</dbReference>
<keyword evidence="1" id="KW-1133">Transmembrane helix</keyword>
<dbReference type="HOGENOM" id="CLU_000445_70_49_9"/>
<evidence type="ECO:0000313" key="6">
    <source>
        <dbReference type="EMBL" id="MUG23002.1"/>
    </source>
</evidence>
<evidence type="ECO:0000259" key="4">
    <source>
        <dbReference type="PROSITE" id="PS50924"/>
    </source>
</evidence>
<dbReference type="PANTHER" id="PTHR44757">
    <property type="entry name" value="DIGUANYLATE CYCLASE DGCP"/>
    <property type="match status" value="1"/>
</dbReference>
<proteinExistence type="predicted"/>
<dbReference type="STRING" id="44252.DJ90_559"/>
<dbReference type="Gene3D" id="3.30.70.270">
    <property type="match status" value="1"/>
</dbReference>
<dbReference type="InterPro" id="IPR005330">
    <property type="entry name" value="MHYT_dom"/>
</dbReference>
<dbReference type="SMART" id="SM00052">
    <property type="entry name" value="EAL"/>
    <property type="match status" value="1"/>
</dbReference>
<dbReference type="CDD" id="cd01949">
    <property type="entry name" value="GGDEF"/>
    <property type="match status" value="1"/>
</dbReference>
<reference evidence="5 7" key="1">
    <citation type="submission" date="2014-04" db="EMBL/GenBank/DDBJ databases">
        <authorList>
            <person name="Bishop-Lilly K.A."/>
            <person name="Broomall S.M."/>
            <person name="Chain P.S."/>
            <person name="Chertkov O."/>
            <person name="Coyne S.R."/>
            <person name="Daligault H.E."/>
            <person name="Davenport K.W."/>
            <person name="Erkkila T."/>
            <person name="Frey K.G."/>
            <person name="Gibbons H.S."/>
            <person name="Gu W."/>
            <person name="Jaissle J."/>
            <person name="Johnson S.L."/>
            <person name="Koroleva G.I."/>
            <person name="Ladner J.T."/>
            <person name="Lo C.-C."/>
            <person name="Minogue T.D."/>
            <person name="Munk C."/>
            <person name="Palacios G.F."/>
            <person name="Redden C.L."/>
            <person name="Rosenzweig C.N."/>
            <person name="Scholz M.B."/>
            <person name="Teshima H."/>
            <person name="Xu Y."/>
        </authorList>
    </citation>
    <scope>NUCLEOTIDE SEQUENCE [LARGE SCALE GENOMIC DNA]</scope>
    <source>
        <strain evidence="5 7">8244</strain>
    </source>
</reference>
<evidence type="ECO:0000313" key="8">
    <source>
        <dbReference type="Proteomes" id="UP000442469"/>
    </source>
</evidence>
<dbReference type="AlphaFoldDB" id="A0A091A1G9"/>
<dbReference type="Pfam" id="PF03707">
    <property type="entry name" value="MHYT"/>
    <property type="match status" value="3"/>
</dbReference>
<keyword evidence="1" id="KW-0472">Membrane</keyword>
<dbReference type="InterPro" id="IPR001633">
    <property type="entry name" value="EAL_dom"/>
</dbReference>
<evidence type="ECO:0000256" key="1">
    <source>
        <dbReference type="PROSITE-ProRule" id="PRU00244"/>
    </source>
</evidence>
<dbReference type="SUPFAM" id="SSF141868">
    <property type="entry name" value="EAL domain-like"/>
    <property type="match status" value="1"/>
</dbReference>
<dbReference type="InterPro" id="IPR000160">
    <property type="entry name" value="GGDEF_dom"/>
</dbReference>
<feature type="transmembrane region" description="Helical" evidence="1">
    <location>
        <begin position="106"/>
        <end position="125"/>
    </location>
</feature>
<dbReference type="PATRIC" id="fig|44252.3.peg.1801"/>
<accession>A0A091A1G9</accession>
<feature type="domain" description="MHYT" evidence="4">
    <location>
        <begin position="5"/>
        <end position="197"/>
    </location>
</feature>
<evidence type="ECO:0000313" key="5">
    <source>
        <dbReference type="EMBL" id="KFN10131.1"/>
    </source>
</evidence>
<dbReference type="SUPFAM" id="SSF55073">
    <property type="entry name" value="Nucleotide cyclase"/>
    <property type="match status" value="1"/>
</dbReference>
<feature type="transmembrane region" description="Helical" evidence="1">
    <location>
        <begin position="6"/>
        <end position="28"/>
    </location>
</feature>
<protein>
    <submittedName>
        <fullName evidence="5">Diguanylate cyclase domain protein</fullName>
    </submittedName>
    <submittedName>
        <fullName evidence="6">EAL domain-containing protein</fullName>
    </submittedName>
</protein>
<keyword evidence="1" id="KW-0812">Transmembrane</keyword>
<dbReference type="PROSITE" id="PS50924">
    <property type="entry name" value="MHYT"/>
    <property type="match status" value="1"/>
</dbReference>
<feature type="transmembrane region" description="Helical" evidence="1">
    <location>
        <begin position="167"/>
        <end position="188"/>
    </location>
</feature>
<name>A0A091A1G9_PAEMA</name>
<dbReference type="OrthoDB" id="9759607at2"/>
<feature type="domain" description="EAL" evidence="2">
    <location>
        <begin position="414"/>
        <end position="666"/>
    </location>
</feature>